<dbReference type="FunFam" id="3.30.200.20:FF:000075">
    <property type="entry name" value="Probable serine/threonine-protein kinase WNK1"/>
    <property type="match status" value="1"/>
</dbReference>
<evidence type="ECO:0000256" key="6">
    <source>
        <dbReference type="ARBA" id="ARBA00022840"/>
    </source>
</evidence>
<dbReference type="InterPro" id="IPR050588">
    <property type="entry name" value="WNK_Ser-Thr_kinase"/>
</dbReference>
<dbReference type="AlphaFoldDB" id="A0A4Y7KZN0"/>
<accession>A0A4Y7KZN0</accession>
<evidence type="ECO:0000256" key="7">
    <source>
        <dbReference type="ARBA" id="ARBA00047899"/>
    </source>
</evidence>
<dbReference type="OMA" id="AGWFQDY"/>
<dbReference type="PROSITE" id="PS00108">
    <property type="entry name" value="PROTEIN_KINASE_ST"/>
    <property type="match status" value="1"/>
</dbReference>
<evidence type="ECO:0000256" key="8">
    <source>
        <dbReference type="ARBA" id="ARBA00048679"/>
    </source>
</evidence>
<evidence type="ECO:0000256" key="1">
    <source>
        <dbReference type="ARBA" id="ARBA00012513"/>
    </source>
</evidence>
<keyword evidence="4" id="KW-0547">Nucleotide-binding</keyword>
<dbReference type="Gene3D" id="3.30.200.20">
    <property type="entry name" value="Phosphorylase Kinase, domain 1"/>
    <property type="match status" value="1"/>
</dbReference>
<dbReference type="SUPFAM" id="SSF56112">
    <property type="entry name" value="Protein kinase-like (PK-like)"/>
    <property type="match status" value="1"/>
</dbReference>
<dbReference type="OrthoDB" id="4062651at2759"/>
<evidence type="ECO:0000259" key="10">
    <source>
        <dbReference type="PROSITE" id="PS50011"/>
    </source>
</evidence>
<dbReference type="GO" id="GO:0004674">
    <property type="term" value="F:protein serine/threonine kinase activity"/>
    <property type="evidence" value="ECO:0007669"/>
    <property type="project" value="UniProtKB-KW"/>
</dbReference>
<organism evidence="11 12">
    <name type="scientific">Papaver somniferum</name>
    <name type="common">Opium poppy</name>
    <dbReference type="NCBI Taxonomy" id="3469"/>
    <lineage>
        <taxon>Eukaryota</taxon>
        <taxon>Viridiplantae</taxon>
        <taxon>Streptophyta</taxon>
        <taxon>Embryophyta</taxon>
        <taxon>Tracheophyta</taxon>
        <taxon>Spermatophyta</taxon>
        <taxon>Magnoliopsida</taxon>
        <taxon>Ranunculales</taxon>
        <taxon>Papaveraceae</taxon>
        <taxon>Papaveroideae</taxon>
        <taxon>Papaver</taxon>
    </lineage>
</organism>
<keyword evidence="6" id="KW-0067">ATP-binding</keyword>
<dbReference type="Gramene" id="RZC78227">
    <property type="protein sequence ID" value="RZC78227"/>
    <property type="gene ID" value="C5167_002419"/>
</dbReference>
<feature type="domain" description="Protein kinase" evidence="10">
    <location>
        <begin position="36"/>
        <end position="294"/>
    </location>
</feature>
<dbReference type="STRING" id="3469.A0A4Y7KZN0"/>
<reference evidence="11 12" key="1">
    <citation type="journal article" date="2018" name="Science">
        <title>The opium poppy genome and morphinan production.</title>
        <authorList>
            <person name="Guo L."/>
            <person name="Winzer T."/>
            <person name="Yang X."/>
            <person name="Li Y."/>
            <person name="Ning Z."/>
            <person name="He Z."/>
            <person name="Teodor R."/>
            <person name="Lu Y."/>
            <person name="Bowser T.A."/>
            <person name="Graham I.A."/>
            <person name="Ye K."/>
        </authorList>
    </citation>
    <scope>NUCLEOTIDE SEQUENCE [LARGE SCALE GENOMIC DNA]</scope>
    <source>
        <strain evidence="12">cv. HN1</strain>
        <tissue evidence="11">Leaves</tissue>
    </source>
</reference>
<evidence type="ECO:0000256" key="2">
    <source>
        <dbReference type="ARBA" id="ARBA00022527"/>
    </source>
</evidence>
<dbReference type="InterPro" id="IPR008271">
    <property type="entry name" value="Ser/Thr_kinase_AS"/>
</dbReference>
<protein>
    <recommendedName>
        <fullName evidence="1">non-specific serine/threonine protein kinase</fullName>
        <ecNumber evidence="1">2.7.11.1</ecNumber>
    </recommendedName>
</protein>
<dbReference type="FunFam" id="1.10.510.10:FF:000046">
    <property type="entry name" value="probable serine/threonine-protein kinase WNK9"/>
    <property type="match status" value="1"/>
</dbReference>
<keyword evidence="3" id="KW-0808">Transferase</keyword>
<feature type="compositionally biased region" description="Polar residues" evidence="9">
    <location>
        <begin position="682"/>
        <end position="698"/>
    </location>
</feature>
<feature type="region of interest" description="Disordered" evidence="9">
    <location>
        <begin position="1"/>
        <end position="27"/>
    </location>
</feature>
<evidence type="ECO:0000256" key="9">
    <source>
        <dbReference type="SAM" id="MobiDB-lite"/>
    </source>
</evidence>
<dbReference type="GO" id="GO:0005524">
    <property type="term" value="F:ATP binding"/>
    <property type="evidence" value="ECO:0007669"/>
    <property type="project" value="UniProtKB-KW"/>
</dbReference>
<dbReference type="InterPro" id="IPR000719">
    <property type="entry name" value="Prot_kinase_dom"/>
</dbReference>
<dbReference type="InterPro" id="IPR011009">
    <property type="entry name" value="Kinase-like_dom_sf"/>
</dbReference>
<dbReference type="EC" id="2.7.11.1" evidence="1"/>
<dbReference type="Gene3D" id="1.10.510.10">
    <property type="entry name" value="Transferase(Phosphotransferase) domain 1"/>
    <property type="match status" value="1"/>
</dbReference>
<comment type="catalytic activity">
    <reaction evidence="7">
        <text>L-threonyl-[protein] + ATP = O-phospho-L-threonyl-[protein] + ADP + H(+)</text>
        <dbReference type="Rhea" id="RHEA:46608"/>
        <dbReference type="Rhea" id="RHEA-COMP:11060"/>
        <dbReference type="Rhea" id="RHEA-COMP:11605"/>
        <dbReference type="ChEBI" id="CHEBI:15378"/>
        <dbReference type="ChEBI" id="CHEBI:30013"/>
        <dbReference type="ChEBI" id="CHEBI:30616"/>
        <dbReference type="ChEBI" id="CHEBI:61977"/>
        <dbReference type="ChEBI" id="CHEBI:456216"/>
        <dbReference type="EC" id="2.7.11.1"/>
    </reaction>
</comment>
<feature type="compositionally biased region" description="Basic and acidic residues" evidence="9">
    <location>
        <begin position="410"/>
        <end position="420"/>
    </location>
</feature>
<keyword evidence="5" id="KW-0418">Kinase</keyword>
<keyword evidence="12" id="KW-1185">Reference proteome</keyword>
<feature type="region of interest" description="Disordered" evidence="9">
    <location>
        <begin position="404"/>
        <end position="441"/>
    </location>
</feature>
<dbReference type="Proteomes" id="UP000316621">
    <property type="component" value="Chromosome 9"/>
</dbReference>
<dbReference type="CDD" id="cd13983">
    <property type="entry name" value="STKc_WNK"/>
    <property type="match status" value="1"/>
</dbReference>
<evidence type="ECO:0000256" key="3">
    <source>
        <dbReference type="ARBA" id="ARBA00022679"/>
    </source>
</evidence>
<dbReference type="EMBL" id="CM010723">
    <property type="protein sequence ID" value="RZC78227.1"/>
    <property type="molecule type" value="Genomic_DNA"/>
</dbReference>
<comment type="catalytic activity">
    <reaction evidence="8">
        <text>L-seryl-[protein] + ATP = O-phospho-L-seryl-[protein] + ADP + H(+)</text>
        <dbReference type="Rhea" id="RHEA:17989"/>
        <dbReference type="Rhea" id="RHEA-COMP:9863"/>
        <dbReference type="Rhea" id="RHEA-COMP:11604"/>
        <dbReference type="ChEBI" id="CHEBI:15378"/>
        <dbReference type="ChEBI" id="CHEBI:29999"/>
        <dbReference type="ChEBI" id="CHEBI:30616"/>
        <dbReference type="ChEBI" id="CHEBI:83421"/>
        <dbReference type="ChEBI" id="CHEBI:456216"/>
        <dbReference type="EC" id="2.7.11.1"/>
    </reaction>
</comment>
<feature type="compositionally biased region" description="Polar residues" evidence="9">
    <location>
        <begin position="615"/>
        <end position="626"/>
    </location>
</feature>
<dbReference type="PROSITE" id="PS50011">
    <property type="entry name" value="PROTEIN_KINASE_DOM"/>
    <property type="match status" value="1"/>
</dbReference>
<evidence type="ECO:0000313" key="12">
    <source>
        <dbReference type="Proteomes" id="UP000316621"/>
    </source>
</evidence>
<gene>
    <name evidence="11" type="ORF">C5167_002419</name>
</gene>
<name>A0A4Y7KZN0_PAPSO</name>
<feature type="region of interest" description="Disordered" evidence="9">
    <location>
        <begin position="678"/>
        <end position="716"/>
    </location>
</feature>
<keyword evidence="2" id="KW-0723">Serine/threonine-protein kinase</keyword>
<dbReference type="Gene3D" id="3.10.20.90">
    <property type="entry name" value="Phosphatidylinositol 3-kinase Catalytic Subunit, Chain A, domain 1"/>
    <property type="match status" value="1"/>
</dbReference>
<dbReference type="SMART" id="SM00220">
    <property type="entry name" value="S_TKc"/>
    <property type="match status" value="1"/>
</dbReference>
<evidence type="ECO:0000313" key="11">
    <source>
        <dbReference type="EMBL" id="RZC78227.1"/>
    </source>
</evidence>
<proteinExistence type="predicted"/>
<dbReference type="PANTHER" id="PTHR13902">
    <property type="entry name" value="SERINE/THREONINE-PROTEIN KINASE WNK WITH NO LYSINE -RELATED"/>
    <property type="match status" value="1"/>
</dbReference>
<sequence>MFDHIQNQAEQREVEEGTPSSSEYGYVEIDPSGRYGRFNEVLGRGAVKTVYKAFDRENGMEVAWNQTKLNHVFESFDAIQRLYSEVHLLNTLHHDSIIHFHKYWVDAKHRTFNFITEMLTSGNLRQYIKKYKNVDVKAVKKWARQILNGLVYLHEHDPPIIHRDLKCDNIFVNGHLGQVKIGDFGFAAILRDSSHAHSVIGTPEFMAPEMFEEDYNELVDIYAFGMCVLEMLTSEYPYSECTNTTEIYYKVTKGKLPSALFRINDLEAKLFVQKCLGTASKRSRAKELLLDPFLACEEVEKLPSTPRQRNNRRYMQPSIEPTWSSNMTIIGELDPEDDDIINLKVQFANKYGRINKVEFPFNIHSDTSIDVATEMVKDLEIHDREPSEIAKMISSFVPEWKDWDLQDQNHPSDDIDDHHSYSYVDDDDENNGSNHQPHPFYNFSSCSSSETSLSGLLPPSATHIPYREYTQSAAFGSDWHQDDDDDASSQCSIHSGMYSNINYQSASDLQGSSCDLAGLNRSEQHPRQLLMTPKGATTRFCPETTGNEKLHLGSESHYQPEFAYPMAYQNRARLTKNKSYVDLRSQSLHRSVVDEVNRRRLFKTVGAVENIGFQSPSDQVASTPSSSKDKKVSSTGVTVGVVDNIGWRTPRDQFIASTSSLSKGKMKASPSGVTIGAVENIGRQTPNDPLASTSSSSKGKMKVSHTGIGWFGKKKK</sequence>
<evidence type="ECO:0000256" key="5">
    <source>
        <dbReference type="ARBA" id="ARBA00022777"/>
    </source>
</evidence>
<dbReference type="Pfam" id="PF00069">
    <property type="entry name" value="Pkinase"/>
    <property type="match status" value="1"/>
</dbReference>
<evidence type="ECO:0000256" key="4">
    <source>
        <dbReference type="ARBA" id="ARBA00022741"/>
    </source>
</evidence>
<feature type="region of interest" description="Disordered" evidence="9">
    <location>
        <begin position="615"/>
        <end position="635"/>
    </location>
</feature>